<keyword evidence="3" id="KW-0067">ATP-binding</keyword>
<proteinExistence type="predicted"/>
<dbReference type="EMBL" id="BAABCQ010000191">
    <property type="protein sequence ID" value="GAA4008182.1"/>
    <property type="molecule type" value="Genomic_DNA"/>
</dbReference>
<dbReference type="InterPro" id="IPR003594">
    <property type="entry name" value="HATPase_dom"/>
</dbReference>
<comment type="caution">
    <text evidence="3">The sequence shown here is derived from an EMBL/GenBank/DDBJ whole genome shotgun (WGS) entry which is preliminary data.</text>
</comment>
<feature type="domain" description="Histidine kinase/HSP90-like ATPase" evidence="2">
    <location>
        <begin position="43"/>
        <end position="116"/>
    </location>
</feature>
<keyword evidence="1" id="KW-0418">Kinase</keyword>
<sequence>MPENNSWEYSLYISNDPRAGTVCRRTLRLVLTMHGLIGMVDVAELLATELVSNAVRHTKGPAALRVRWSGNGVLRIGAWDVDPTPPEPPLPFERALDAEEGRGLALVRSCADVWGWQPLAREGNRGKYVCANWVLRRGRRERFLAARKSERIPIT</sequence>
<dbReference type="InterPro" id="IPR050267">
    <property type="entry name" value="Anti-sigma-factor_SerPK"/>
</dbReference>
<organism evidence="3 4">
    <name type="scientific">Streptomyces marokkonensis</name>
    <dbReference type="NCBI Taxonomy" id="324855"/>
    <lineage>
        <taxon>Bacteria</taxon>
        <taxon>Bacillati</taxon>
        <taxon>Actinomycetota</taxon>
        <taxon>Actinomycetes</taxon>
        <taxon>Kitasatosporales</taxon>
        <taxon>Streptomycetaceae</taxon>
        <taxon>Streptomyces</taxon>
    </lineage>
</organism>
<protein>
    <submittedName>
        <fullName evidence="3">ATP-binding protein</fullName>
    </submittedName>
</protein>
<evidence type="ECO:0000256" key="1">
    <source>
        <dbReference type="ARBA" id="ARBA00022527"/>
    </source>
</evidence>
<dbReference type="InterPro" id="IPR036890">
    <property type="entry name" value="HATPase_C_sf"/>
</dbReference>
<evidence type="ECO:0000313" key="3">
    <source>
        <dbReference type="EMBL" id="GAA4008182.1"/>
    </source>
</evidence>
<reference evidence="4" key="1">
    <citation type="journal article" date="2019" name="Int. J. Syst. Evol. Microbiol.">
        <title>The Global Catalogue of Microorganisms (GCM) 10K type strain sequencing project: providing services to taxonomists for standard genome sequencing and annotation.</title>
        <authorList>
            <consortium name="The Broad Institute Genomics Platform"/>
            <consortium name="The Broad Institute Genome Sequencing Center for Infectious Disease"/>
            <person name="Wu L."/>
            <person name="Ma J."/>
        </authorList>
    </citation>
    <scope>NUCLEOTIDE SEQUENCE [LARGE SCALE GENOMIC DNA]</scope>
    <source>
        <strain evidence="4">JCM 17027</strain>
    </source>
</reference>
<dbReference type="PANTHER" id="PTHR35526">
    <property type="entry name" value="ANTI-SIGMA-F FACTOR RSBW-RELATED"/>
    <property type="match status" value="1"/>
</dbReference>
<evidence type="ECO:0000259" key="2">
    <source>
        <dbReference type="Pfam" id="PF13581"/>
    </source>
</evidence>
<keyword evidence="4" id="KW-1185">Reference proteome</keyword>
<keyword evidence="1" id="KW-0808">Transferase</keyword>
<dbReference type="Pfam" id="PF13581">
    <property type="entry name" value="HATPase_c_2"/>
    <property type="match status" value="1"/>
</dbReference>
<dbReference type="Proteomes" id="UP001500034">
    <property type="component" value="Unassembled WGS sequence"/>
</dbReference>
<accession>A0ABP7S889</accession>
<dbReference type="Gene3D" id="3.30.565.10">
    <property type="entry name" value="Histidine kinase-like ATPase, C-terminal domain"/>
    <property type="match status" value="1"/>
</dbReference>
<name>A0ABP7S889_9ACTN</name>
<dbReference type="CDD" id="cd16936">
    <property type="entry name" value="HATPase_RsbW-like"/>
    <property type="match status" value="1"/>
</dbReference>
<dbReference type="GO" id="GO:0005524">
    <property type="term" value="F:ATP binding"/>
    <property type="evidence" value="ECO:0007669"/>
    <property type="project" value="UniProtKB-KW"/>
</dbReference>
<gene>
    <name evidence="3" type="ORF">GCM10022384_62580</name>
</gene>
<dbReference type="PANTHER" id="PTHR35526:SF3">
    <property type="entry name" value="ANTI-SIGMA-F FACTOR RSBW"/>
    <property type="match status" value="1"/>
</dbReference>
<keyword evidence="3" id="KW-0547">Nucleotide-binding</keyword>
<evidence type="ECO:0000313" key="4">
    <source>
        <dbReference type="Proteomes" id="UP001500034"/>
    </source>
</evidence>
<dbReference type="SUPFAM" id="SSF55874">
    <property type="entry name" value="ATPase domain of HSP90 chaperone/DNA topoisomerase II/histidine kinase"/>
    <property type="match status" value="1"/>
</dbReference>
<keyword evidence="1" id="KW-0723">Serine/threonine-protein kinase</keyword>